<keyword evidence="6 9" id="KW-0472">Membrane</keyword>
<feature type="transmembrane region" description="Helical" evidence="9">
    <location>
        <begin position="326"/>
        <end position="348"/>
    </location>
</feature>
<protein>
    <recommendedName>
        <fullName evidence="10">Potassium channel domain-containing protein</fullName>
    </recommendedName>
</protein>
<evidence type="ECO:0000256" key="2">
    <source>
        <dbReference type="ARBA" id="ARBA00022448"/>
    </source>
</evidence>
<dbReference type="EMBL" id="PPXF01000024">
    <property type="protein sequence ID" value="POH68737.1"/>
    <property type="molecule type" value="Genomic_DNA"/>
</dbReference>
<dbReference type="PRINTS" id="PR00169">
    <property type="entry name" value="KCHANNEL"/>
</dbReference>
<dbReference type="GO" id="GO:0008076">
    <property type="term" value="C:voltage-gated potassium channel complex"/>
    <property type="evidence" value="ECO:0007669"/>
    <property type="project" value="InterPro"/>
</dbReference>
<dbReference type="Pfam" id="PF07885">
    <property type="entry name" value="Ion_trans_2"/>
    <property type="match status" value="1"/>
</dbReference>
<dbReference type="SUPFAM" id="SSF81324">
    <property type="entry name" value="Voltage-gated potassium channels"/>
    <property type="match status" value="1"/>
</dbReference>
<dbReference type="InterPro" id="IPR013099">
    <property type="entry name" value="K_chnl_dom"/>
</dbReference>
<evidence type="ECO:0000256" key="9">
    <source>
        <dbReference type="SAM" id="Phobius"/>
    </source>
</evidence>
<dbReference type="GO" id="GO:0005249">
    <property type="term" value="F:voltage-gated potassium channel activity"/>
    <property type="evidence" value="ECO:0007669"/>
    <property type="project" value="InterPro"/>
</dbReference>
<sequence>MFARSSPISASSSRTASATAPSPAASPSAANSRRCRLLNRATGEGLPLGAASAGCVYHQSASSTGQWPRWAAVTTRRKSGSVRARSYGSSSRRACATRLPSLMRISCHHPADPAPGIRRRGPNAIGRVLGRWQDARMMATGIRTDPWGGQRQARWQQAVDWPLTIAAILFLVAYSITVIGDVDVATADLLRLLIVVSWALFPVSYLVEIALAAHPWQWVLHHPVNLLFVLLPLLRPLRLLRVVAHSNVFQQSAGTAFRARVLVYLAGAATLVTYIAALAVLEAERATPDANITSFGDSFWWAAVTITTVGYGDFTPVTLRGRTIATALMLGGVAVLGVLTATLSSWIVQRVSELEERHK</sequence>
<evidence type="ECO:0000256" key="6">
    <source>
        <dbReference type="ARBA" id="ARBA00023136"/>
    </source>
</evidence>
<keyword evidence="7" id="KW-0407">Ion channel</keyword>
<dbReference type="AlphaFoldDB" id="A0A2S3ZK53"/>
<feature type="transmembrane region" description="Helical" evidence="9">
    <location>
        <begin position="219"/>
        <end position="240"/>
    </location>
</feature>
<dbReference type="PANTHER" id="PTHR11537">
    <property type="entry name" value="VOLTAGE-GATED POTASSIUM CHANNEL"/>
    <property type="match status" value="1"/>
</dbReference>
<evidence type="ECO:0000256" key="8">
    <source>
        <dbReference type="SAM" id="MobiDB-lite"/>
    </source>
</evidence>
<dbReference type="GO" id="GO:0001508">
    <property type="term" value="P:action potential"/>
    <property type="evidence" value="ECO:0007669"/>
    <property type="project" value="TreeGrafter"/>
</dbReference>
<feature type="domain" description="Potassium channel" evidence="10">
    <location>
        <begin position="273"/>
        <end position="348"/>
    </location>
</feature>
<feature type="region of interest" description="Disordered" evidence="8">
    <location>
        <begin position="1"/>
        <end position="31"/>
    </location>
</feature>
<name>A0A2S3ZK53_9MICO</name>
<evidence type="ECO:0000256" key="5">
    <source>
        <dbReference type="ARBA" id="ARBA00023065"/>
    </source>
</evidence>
<gene>
    <name evidence="11" type="ORF">C3B59_06055</name>
</gene>
<dbReference type="InterPro" id="IPR028325">
    <property type="entry name" value="VG_K_chnl"/>
</dbReference>
<accession>A0A2S3ZK53</accession>
<comment type="subcellular location">
    <subcellularLocation>
        <location evidence="1">Membrane</location>
        <topology evidence="1">Multi-pass membrane protein</topology>
    </subcellularLocation>
</comment>
<dbReference type="Proteomes" id="UP000237104">
    <property type="component" value="Unassembled WGS sequence"/>
</dbReference>
<feature type="transmembrane region" description="Helical" evidence="9">
    <location>
        <begin position="161"/>
        <end position="180"/>
    </location>
</feature>
<feature type="transmembrane region" description="Helical" evidence="9">
    <location>
        <begin position="192"/>
        <end position="213"/>
    </location>
</feature>
<keyword evidence="3 9" id="KW-0812">Transmembrane</keyword>
<dbReference type="OrthoDB" id="9799090at2"/>
<reference evidence="11 12" key="1">
    <citation type="submission" date="2018-01" db="EMBL/GenBank/DDBJ databases">
        <title>Cryobacterium sp. nov., from glaciers in China.</title>
        <authorList>
            <person name="Liu Q."/>
            <person name="Xin Y.-H."/>
        </authorList>
    </citation>
    <scope>NUCLEOTIDE SEQUENCE [LARGE SCALE GENOMIC DNA]</scope>
    <source>
        <strain evidence="11 12">TMB1-8</strain>
    </source>
</reference>
<evidence type="ECO:0000313" key="12">
    <source>
        <dbReference type="Proteomes" id="UP000237104"/>
    </source>
</evidence>
<keyword evidence="4 9" id="KW-1133">Transmembrane helix</keyword>
<evidence type="ECO:0000313" key="11">
    <source>
        <dbReference type="EMBL" id="POH68737.1"/>
    </source>
</evidence>
<keyword evidence="5" id="KW-0406">Ion transport</keyword>
<keyword evidence="2" id="KW-0813">Transport</keyword>
<dbReference type="PANTHER" id="PTHR11537:SF254">
    <property type="entry name" value="POTASSIUM VOLTAGE-GATED CHANNEL PROTEIN SHAB"/>
    <property type="match status" value="1"/>
</dbReference>
<comment type="caution">
    <text evidence="11">The sequence shown here is derived from an EMBL/GenBank/DDBJ whole genome shotgun (WGS) entry which is preliminary data.</text>
</comment>
<feature type="transmembrane region" description="Helical" evidence="9">
    <location>
        <begin position="299"/>
        <end position="319"/>
    </location>
</feature>
<organism evidence="11 12">
    <name type="scientific">Cryobacterium zongtaii</name>
    <dbReference type="NCBI Taxonomy" id="1259217"/>
    <lineage>
        <taxon>Bacteria</taxon>
        <taxon>Bacillati</taxon>
        <taxon>Actinomycetota</taxon>
        <taxon>Actinomycetes</taxon>
        <taxon>Micrococcales</taxon>
        <taxon>Microbacteriaceae</taxon>
        <taxon>Cryobacterium</taxon>
    </lineage>
</organism>
<evidence type="ECO:0000256" key="1">
    <source>
        <dbReference type="ARBA" id="ARBA00004141"/>
    </source>
</evidence>
<evidence type="ECO:0000256" key="7">
    <source>
        <dbReference type="ARBA" id="ARBA00023303"/>
    </source>
</evidence>
<evidence type="ECO:0000256" key="4">
    <source>
        <dbReference type="ARBA" id="ARBA00022989"/>
    </source>
</evidence>
<evidence type="ECO:0000256" key="3">
    <source>
        <dbReference type="ARBA" id="ARBA00022692"/>
    </source>
</evidence>
<feature type="transmembrane region" description="Helical" evidence="9">
    <location>
        <begin position="261"/>
        <end position="279"/>
    </location>
</feature>
<evidence type="ECO:0000259" key="10">
    <source>
        <dbReference type="Pfam" id="PF07885"/>
    </source>
</evidence>
<dbReference type="Gene3D" id="1.20.5.110">
    <property type="match status" value="1"/>
</dbReference>
<proteinExistence type="predicted"/>
<dbReference type="Gene3D" id="1.10.287.70">
    <property type="match status" value="1"/>
</dbReference>